<evidence type="ECO:0000313" key="4">
    <source>
        <dbReference type="Proteomes" id="UP000594263"/>
    </source>
</evidence>
<dbReference type="Proteomes" id="UP000594263">
    <property type="component" value="Unplaced"/>
</dbReference>
<organism evidence="3 4">
    <name type="scientific">Kalanchoe fedtschenkoi</name>
    <name type="common">Lavender scallops</name>
    <name type="synonym">South American air plant</name>
    <dbReference type="NCBI Taxonomy" id="63787"/>
    <lineage>
        <taxon>Eukaryota</taxon>
        <taxon>Viridiplantae</taxon>
        <taxon>Streptophyta</taxon>
        <taxon>Embryophyta</taxon>
        <taxon>Tracheophyta</taxon>
        <taxon>Spermatophyta</taxon>
        <taxon>Magnoliopsida</taxon>
        <taxon>eudicotyledons</taxon>
        <taxon>Gunneridae</taxon>
        <taxon>Pentapetalae</taxon>
        <taxon>Saxifragales</taxon>
        <taxon>Crassulaceae</taxon>
        <taxon>Kalanchoe</taxon>
    </lineage>
</organism>
<proteinExistence type="predicted"/>
<evidence type="ECO:0000313" key="3">
    <source>
        <dbReference type="EnsemblPlants" id="Kaladp0515s0042.1.v1.1"/>
    </source>
</evidence>
<feature type="compositionally biased region" description="Polar residues" evidence="1">
    <location>
        <begin position="464"/>
        <end position="488"/>
    </location>
</feature>
<evidence type="ECO:0000259" key="2">
    <source>
        <dbReference type="Pfam" id="PF06972"/>
    </source>
</evidence>
<dbReference type="AlphaFoldDB" id="A0A7N0VCT1"/>
<dbReference type="InterPro" id="IPR044277">
    <property type="entry name" value="GIP1"/>
</dbReference>
<dbReference type="InterPro" id="IPR009719">
    <property type="entry name" value="GIP1_N"/>
</dbReference>
<dbReference type="GO" id="GO:0051082">
    <property type="term" value="F:unfolded protein binding"/>
    <property type="evidence" value="ECO:0007669"/>
    <property type="project" value="TreeGrafter"/>
</dbReference>
<feature type="region of interest" description="Disordered" evidence="1">
    <location>
        <begin position="425"/>
        <end position="506"/>
    </location>
</feature>
<dbReference type="Pfam" id="PF06972">
    <property type="entry name" value="GIP1_N"/>
    <property type="match status" value="1"/>
</dbReference>
<keyword evidence="4" id="KW-1185">Reference proteome</keyword>
<dbReference type="InterPro" id="IPR009060">
    <property type="entry name" value="UBA-like_sf"/>
</dbReference>
<feature type="compositionally biased region" description="Low complexity" evidence="1">
    <location>
        <begin position="679"/>
        <end position="698"/>
    </location>
</feature>
<dbReference type="GO" id="GO:0009408">
    <property type="term" value="P:response to heat"/>
    <property type="evidence" value="ECO:0007669"/>
    <property type="project" value="EnsemblPlants"/>
</dbReference>
<feature type="region of interest" description="Disordered" evidence="1">
    <location>
        <begin position="61"/>
        <end position="134"/>
    </location>
</feature>
<feature type="compositionally biased region" description="Polar residues" evidence="1">
    <location>
        <begin position="72"/>
        <end position="84"/>
    </location>
</feature>
<dbReference type="OMA" id="TQMNWPS"/>
<reference evidence="3" key="1">
    <citation type="submission" date="2021-01" db="UniProtKB">
        <authorList>
            <consortium name="EnsemblPlants"/>
        </authorList>
    </citation>
    <scope>IDENTIFICATION</scope>
</reference>
<protein>
    <recommendedName>
        <fullName evidence="2">GBF-interacting protein 1 N-terminal domain-containing protein</fullName>
    </recommendedName>
</protein>
<feature type="domain" description="GBF-interacting protein 1 N-terminal" evidence="2">
    <location>
        <begin position="11"/>
        <end position="70"/>
    </location>
</feature>
<dbReference type="SUPFAM" id="SSF46934">
    <property type="entry name" value="UBA-like"/>
    <property type="match status" value="1"/>
</dbReference>
<feature type="region of interest" description="Disordered" evidence="1">
    <location>
        <begin position="678"/>
        <end position="709"/>
    </location>
</feature>
<accession>A0A7N0VCT1</accession>
<feature type="region of interest" description="Disordered" evidence="1">
    <location>
        <begin position="295"/>
        <end position="341"/>
    </location>
</feature>
<dbReference type="GO" id="GO:0003729">
    <property type="term" value="F:mRNA binding"/>
    <property type="evidence" value="ECO:0007669"/>
    <property type="project" value="EnsemblPlants"/>
</dbReference>
<sequence>MSGGGGVRVSIPNNLRKTIQNMKEITRNHTDDEIYAMLTECSMDPNEAIHRLLFQDSFHEVKRKRDRKKEVQNPNNKESASRWTPNIHGRGNKVGRTNNSLHVSHDTGVGRSAPVKEDTKSQVADNTKSSTHERKFKADDPIISFSDSTELTSGDAVSSDIFGIEVKPLVSHKTDKTWSSQQLSQSGTIDKNSAIGFGSSNVQSKAISLSCNDSASSAVCFSASDPVLVPSDDVWRHSAVGAIKRGVGSPLSVDTTETKTYNASEIAHSLIQETAKPQGIPKSLANESQSSSSVILSGYTGSRPSSNYSNSSQQAIGSQKAPNKEWKPKQMNINISSGTGTPSDVEIPAISSDINAQTQPSIGVVNHEEKVSTLLMKFEDLHIKERKNVIIPNHIHVPESERFGLSFGSIDADFGVSLRKPSGISCDRNCVSSPKTSHTGEELAGEQPLSDQNLAANVDENDSDNSPQSPIHVPQNITCGDSNVSSDASPELNDTPETTLRHGGEQYSVVRQPLNPSNYYTQFYRSGTDSDGRISPFVFQGVGAKYNGNPQTSQCQQEGGNPLILSSTTPASLVSQAGGVMQALPQHLLPIFRPPTGVHLSHYPPNYIPYGHYFSPYYLPGPSAIHQYLGNGVFPQQPPPTGSLYPTPTPPTTTSPATGIKYPFPQYKAGGNSTHIGLPSGYGPYSSSPAAGNPNNNNEDLPDSQFKEGNTYITGQQSEASAVWVAGPGPGPGPGPDMSNLPASSFYNIHPHPQGQHVSFTPAQTGHGAYTNLYHHPGQGVTGAAVHPYLQPSQTMAGAPDMVGPTGNIYQQSTHPQENWLNNY</sequence>
<name>A0A7N0VCT1_KALFE</name>
<evidence type="ECO:0000256" key="1">
    <source>
        <dbReference type="SAM" id="MobiDB-lite"/>
    </source>
</evidence>
<dbReference type="PANTHER" id="PTHR46775">
    <property type="entry name" value="FLOCCULATION PROTEIN (DUF1296)"/>
    <property type="match status" value="1"/>
</dbReference>
<feature type="compositionally biased region" description="Low complexity" evidence="1">
    <location>
        <begin position="302"/>
        <end position="312"/>
    </location>
</feature>
<dbReference type="EnsemblPlants" id="Kaladp0515s0042.1.v1.1">
    <property type="protein sequence ID" value="Kaladp0515s0042.1.v1.1"/>
    <property type="gene ID" value="Kaladp0515s0042.v1.1"/>
</dbReference>
<dbReference type="PANTHER" id="PTHR46775:SF1">
    <property type="entry name" value="FLOCCULATION PROTEIN (DUF1296)"/>
    <property type="match status" value="1"/>
</dbReference>
<feature type="compositionally biased region" description="Polar residues" evidence="1">
    <location>
        <begin position="331"/>
        <end position="341"/>
    </location>
</feature>
<dbReference type="Gramene" id="Kaladp0515s0042.1.v1.1">
    <property type="protein sequence ID" value="Kaladp0515s0042.1.v1.1"/>
    <property type="gene ID" value="Kaladp0515s0042.v1.1"/>
</dbReference>